<dbReference type="OrthoDB" id="9793681at2"/>
<accession>A0A3A1Y3K0</accession>
<dbReference type="GO" id="GO:0005737">
    <property type="term" value="C:cytoplasm"/>
    <property type="evidence" value="ECO:0007669"/>
    <property type="project" value="UniProtKB-SubCell"/>
</dbReference>
<dbReference type="InterPro" id="IPR043519">
    <property type="entry name" value="NT_sf"/>
</dbReference>
<sequence>MIIESQEQICALILDKLDDLKAQEPCEIDVTTKSSVTDTMIIVTGTSDRHCGALAQHLIDEMKKLGVENFGSEGRNTGDWIVVDFGSVMVHIMQDEARKAYELEKLWS</sequence>
<evidence type="ECO:0000256" key="2">
    <source>
        <dbReference type="HAMAP-Rule" id="MF_01477"/>
    </source>
</evidence>
<comment type="subcellular location">
    <subcellularLocation>
        <location evidence="2">Cytoplasm</location>
    </subcellularLocation>
</comment>
<dbReference type="PANTHER" id="PTHR21043:SF0">
    <property type="entry name" value="MITOCHONDRIAL ASSEMBLY OF RIBOSOMAL LARGE SUBUNIT PROTEIN 1"/>
    <property type="match status" value="1"/>
</dbReference>
<keyword evidence="2" id="KW-0963">Cytoplasm</keyword>
<keyword evidence="4" id="KW-1185">Reference proteome</keyword>
<evidence type="ECO:0000313" key="3">
    <source>
        <dbReference type="EMBL" id="RIY31826.1"/>
    </source>
</evidence>
<dbReference type="GO" id="GO:0017148">
    <property type="term" value="P:negative regulation of translation"/>
    <property type="evidence" value="ECO:0007669"/>
    <property type="project" value="UniProtKB-UniRule"/>
</dbReference>
<evidence type="ECO:0000313" key="4">
    <source>
        <dbReference type="Proteomes" id="UP000265964"/>
    </source>
</evidence>
<dbReference type="GO" id="GO:0042256">
    <property type="term" value="P:cytosolic ribosome assembly"/>
    <property type="evidence" value="ECO:0007669"/>
    <property type="project" value="UniProtKB-UniRule"/>
</dbReference>
<name>A0A3A1Y3K0_9GAMM</name>
<evidence type="ECO:0000256" key="1">
    <source>
        <dbReference type="ARBA" id="ARBA00010574"/>
    </source>
</evidence>
<protein>
    <recommendedName>
        <fullName evidence="2">Ribosomal silencing factor RsfS</fullName>
    </recommendedName>
</protein>
<comment type="similarity">
    <text evidence="1 2">Belongs to the Iojap/RsfS family.</text>
</comment>
<dbReference type="Proteomes" id="UP000265964">
    <property type="component" value="Unassembled WGS sequence"/>
</dbReference>
<keyword evidence="2" id="KW-0810">Translation regulation</keyword>
<comment type="function">
    <text evidence="2">Functions as a ribosomal silencing factor. Interacts with ribosomal protein uL14 (rplN), blocking formation of intersubunit bridge B8. Prevents association of the 30S and 50S ribosomal subunits and the formation of functional ribosomes, thus repressing translation.</text>
</comment>
<dbReference type="RefSeq" id="WP_119535276.1">
    <property type="nucleotide sequence ID" value="NZ_NRJF01000260.1"/>
</dbReference>
<dbReference type="Gene3D" id="3.30.460.10">
    <property type="entry name" value="Beta Polymerase, domain 2"/>
    <property type="match status" value="1"/>
</dbReference>
<dbReference type="EMBL" id="NRJF01000260">
    <property type="protein sequence ID" value="RIY31826.1"/>
    <property type="molecule type" value="Genomic_DNA"/>
</dbReference>
<reference evidence="3 4" key="1">
    <citation type="submission" date="2017-08" db="EMBL/GenBank/DDBJ databases">
        <title>Reclassification of Bisgaard taxon 37 and 44.</title>
        <authorList>
            <person name="Christensen H."/>
        </authorList>
    </citation>
    <scope>NUCLEOTIDE SEQUENCE [LARGE SCALE GENOMIC DNA]</scope>
    <source>
        <strain evidence="3 4">EEAB3T1</strain>
    </source>
</reference>
<proteinExistence type="inferred from homology"/>
<dbReference type="Pfam" id="PF02410">
    <property type="entry name" value="RsfS"/>
    <property type="match status" value="1"/>
</dbReference>
<comment type="subunit">
    <text evidence="2">Interacts with ribosomal protein uL14 (rplN).</text>
</comment>
<dbReference type="HAMAP" id="MF_01477">
    <property type="entry name" value="Iojap_RsfS"/>
    <property type="match status" value="1"/>
</dbReference>
<comment type="caution">
    <text evidence="3">The sequence shown here is derived from an EMBL/GenBank/DDBJ whole genome shotgun (WGS) entry which is preliminary data.</text>
</comment>
<gene>
    <name evidence="2 3" type="primary">rsfS</name>
    <name evidence="3" type="ORF">CKF59_07395</name>
</gene>
<dbReference type="InterPro" id="IPR004394">
    <property type="entry name" value="Iojap/RsfS/C7orf30"/>
</dbReference>
<dbReference type="SUPFAM" id="SSF81301">
    <property type="entry name" value="Nucleotidyltransferase"/>
    <property type="match status" value="1"/>
</dbReference>
<dbReference type="PANTHER" id="PTHR21043">
    <property type="entry name" value="IOJAP SUPERFAMILY ORTHOLOG"/>
    <property type="match status" value="1"/>
</dbReference>
<organism evidence="3 4">
    <name type="scientific">Psittacicella gerlachiana</name>
    <dbReference type="NCBI Taxonomy" id="2028574"/>
    <lineage>
        <taxon>Bacteria</taxon>
        <taxon>Pseudomonadati</taxon>
        <taxon>Pseudomonadota</taxon>
        <taxon>Gammaproteobacteria</taxon>
        <taxon>Pasteurellales</taxon>
        <taxon>Psittacicellaceae</taxon>
        <taxon>Psittacicella</taxon>
    </lineage>
</organism>
<dbReference type="GO" id="GO:0090071">
    <property type="term" value="P:negative regulation of ribosome biogenesis"/>
    <property type="evidence" value="ECO:0007669"/>
    <property type="project" value="UniProtKB-UniRule"/>
</dbReference>
<dbReference type="NCBIfam" id="TIGR00090">
    <property type="entry name" value="rsfS_iojap_ybeB"/>
    <property type="match status" value="1"/>
</dbReference>
<dbReference type="GO" id="GO:0043023">
    <property type="term" value="F:ribosomal large subunit binding"/>
    <property type="evidence" value="ECO:0007669"/>
    <property type="project" value="TreeGrafter"/>
</dbReference>
<dbReference type="AlphaFoldDB" id="A0A3A1Y3K0"/>
<keyword evidence="2" id="KW-0678">Repressor</keyword>